<dbReference type="PANTHER" id="PTHR42920">
    <property type="entry name" value="OS03G0707200 PROTEIN-RELATED"/>
    <property type="match status" value="1"/>
</dbReference>
<feature type="transmembrane region" description="Helical" evidence="7">
    <location>
        <begin position="198"/>
        <end position="218"/>
    </location>
</feature>
<dbReference type="InterPro" id="IPR037185">
    <property type="entry name" value="EmrE-like"/>
</dbReference>
<evidence type="ECO:0000256" key="5">
    <source>
        <dbReference type="ARBA" id="ARBA00022989"/>
    </source>
</evidence>
<evidence type="ECO:0000259" key="8">
    <source>
        <dbReference type="Pfam" id="PF00892"/>
    </source>
</evidence>
<dbReference type="EMBL" id="CP053716">
    <property type="protein sequence ID" value="QKF07889.1"/>
    <property type="molecule type" value="Genomic_DNA"/>
</dbReference>
<comment type="similarity">
    <text evidence="2">Belongs to the EamA transporter family.</text>
</comment>
<accession>A0A6M8J953</accession>
<evidence type="ECO:0000256" key="4">
    <source>
        <dbReference type="ARBA" id="ARBA00022692"/>
    </source>
</evidence>
<feature type="transmembrane region" description="Helical" evidence="7">
    <location>
        <begin position="230"/>
        <end position="251"/>
    </location>
</feature>
<gene>
    <name evidence="9" type="ORF">HLV38_07080</name>
</gene>
<feature type="domain" description="EamA" evidence="8">
    <location>
        <begin position="2"/>
        <end position="127"/>
    </location>
</feature>
<evidence type="ECO:0000256" key="1">
    <source>
        <dbReference type="ARBA" id="ARBA00004651"/>
    </source>
</evidence>
<keyword evidence="5 7" id="KW-1133">Transmembrane helix</keyword>
<dbReference type="PANTHER" id="PTHR42920:SF5">
    <property type="entry name" value="EAMA DOMAIN-CONTAINING PROTEIN"/>
    <property type="match status" value="1"/>
</dbReference>
<dbReference type="Pfam" id="PF00892">
    <property type="entry name" value="EamA"/>
    <property type="match status" value="2"/>
</dbReference>
<keyword evidence="6 7" id="KW-0472">Membrane</keyword>
<dbReference type="RefSeq" id="WP_173165391.1">
    <property type="nucleotide sequence ID" value="NZ_CP053716.1"/>
</dbReference>
<evidence type="ECO:0000256" key="7">
    <source>
        <dbReference type="SAM" id="Phobius"/>
    </source>
</evidence>
<evidence type="ECO:0000256" key="6">
    <source>
        <dbReference type="ARBA" id="ARBA00023136"/>
    </source>
</evidence>
<feature type="transmembrane region" description="Helical" evidence="7">
    <location>
        <begin position="86"/>
        <end position="105"/>
    </location>
</feature>
<comment type="subcellular location">
    <subcellularLocation>
        <location evidence="1">Cell membrane</location>
        <topology evidence="1">Multi-pass membrane protein</topology>
    </subcellularLocation>
</comment>
<dbReference type="AlphaFoldDB" id="A0A6M8J953"/>
<evidence type="ECO:0000313" key="10">
    <source>
        <dbReference type="Proteomes" id="UP000503297"/>
    </source>
</evidence>
<keyword evidence="3" id="KW-1003">Cell membrane</keyword>
<keyword evidence="10" id="KW-1185">Reference proteome</keyword>
<dbReference type="InterPro" id="IPR051258">
    <property type="entry name" value="Diverse_Substrate_Transporter"/>
</dbReference>
<proteinExistence type="inferred from homology"/>
<dbReference type="GO" id="GO:0005886">
    <property type="term" value="C:plasma membrane"/>
    <property type="evidence" value="ECO:0007669"/>
    <property type="project" value="UniProtKB-SubCell"/>
</dbReference>
<sequence>MLVAATLIWGSTFVLVKDVTAAVPPSWLVGIRFTCATAVLAVCFLKRRALYLDRGTVRAGLACGLALFCAYYLQTWGITDTTPGKNAFLTATYCVIVPFLAWATLRRRPTRYSLMGAACALAGVGLIGLGGGVGISTGDALTLAGALFFALHIVLVARFTRACDPYVLTMWQFAGVGVCGLTVALISEPMPTWSVLEASDLATVAYLTVFATTVALLLQNVAQSRLAPATASLILTFESVFGVVFSVIMGAEQLTGRLLAGFALIFASVLIAEVLPAWLQKRRALQGAGPSEPATAEVLVPKMAGEA</sequence>
<feature type="transmembrane region" description="Helical" evidence="7">
    <location>
        <begin position="112"/>
        <end position="135"/>
    </location>
</feature>
<evidence type="ECO:0000313" key="9">
    <source>
        <dbReference type="EMBL" id="QKF07889.1"/>
    </source>
</evidence>
<organism evidence="9 10">
    <name type="scientific">Berryella wangjianweii</name>
    <dbReference type="NCBI Taxonomy" id="2734634"/>
    <lineage>
        <taxon>Bacteria</taxon>
        <taxon>Bacillati</taxon>
        <taxon>Actinomycetota</taxon>
        <taxon>Coriobacteriia</taxon>
        <taxon>Eggerthellales</taxon>
        <taxon>Eggerthellaceae</taxon>
        <taxon>Berryella</taxon>
    </lineage>
</organism>
<reference evidence="10" key="1">
    <citation type="submission" date="2020-05" db="EMBL/GenBank/DDBJ databases">
        <title>Novel species in genus Nocardioides.</title>
        <authorList>
            <person name="Zhang G."/>
        </authorList>
    </citation>
    <scope>NUCLEOTIDE SEQUENCE [LARGE SCALE GENOMIC DNA]</scope>
    <source>
        <strain evidence="10">zg-1050</strain>
    </source>
</reference>
<feature type="transmembrane region" description="Helical" evidence="7">
    <location>
        <begin position="141"/>
        <end position="159"/>
    </location>
</feature>
<protein>
    <submittedName>
        <fullName evidence="9">DMT family transporter</fullName>
    </submittedName>
</protein>
<dbReference type="SUPFAM" id="SSF103481">
    <property type="entry name" value="Multidrug resistance efflux transporter EmrE"/>
    <property type="match status" value="2"/>
</dbReference>
<feature type="transmembrane region" description="Helical" evidence="7">
    <location>
        <begin position="26"/>
        <end position="45"/>
    </location>
</feature>
<dbReference type="KEGG" id="bwa:HLV38_07080"/>
<dbReference type="InterPro" id="IPR000620">
    <property type="entry name" value="EamA_dom"/>
</dbReference>
<feature type="transmembrane region" description="Helical" evidence="7">
    <location>
        <begin position="57"/>
        <end position="74"/>
    </location>
</feature>
<dbReference type="Proteomes" id="UP000503297">
    <property type="component" value="Chromosome"/>
</dbReference>
<feature type="transmembrane region" description="Helical" evidence="7">
    <location>
        <begin position="166"/>
        <end position="186"/>
    </location>
</feature>
<keyword evidence="4 7" id="KW-0812">Transmembrane</keyword>
<name>A0A6M8J953_9ACTN</name>
<feature type="domain" description="EamA" evidence="8">
    <location>
        <begin position="137"/>
        <end position="271"/>
    </location>
</feature>
<evidence type="ECO:0000256" key="2">
    <source>
        <dbReference type="ARBA" id="ARBA00007362"/>
    </source>
</evidence>
<evidence type="ECO:0000256" key="3">
    <source>
        <dbReference type="ARBA" id="ARBA00022475"/>
    </source>
</evidence>
<feature type="transmembrane region" description="Helical" evidence="7">
    <location>
        <begin position="257"/>
        <end position="279"/>
    </location>
</feature>